<dbReference type="Proteomes" id="UP000029444">
    <property type="component" value="Unassembled WGS sequence"/>
</dbReference>
<reference evidence="2 3" key="1">
    <citation type="submission" date="2012-09" db="EMBL/GenBank/DDBJ databases">
        <title>Genome Sequence of alkane-degrading Bacterium Alcanivorax sp. 19-m-6.</title>
        <authorList>
            <person name="Lai Q."/>
            <person name="Shao Z."/>
        </authorList>
    </citation>
    <scope>NUCLEOTIDE SEQUENCE [LARGE SCALE GENOMIC DNA]</scope>
    <source>
        <strain evidence="2 3">19-m-6</strain>
    </source>
</reference>
<comment type="caution">
    <text evidence="2">The sequence shown here is derived from an EMBL/GenBank/DDBJ whole genome shotgun (WGS) entry which is preliminary data.</text>
</comment>
<dbReference type="eggNOG" id="COG3126">
    <property type="taxonomic scope" value="Bacteria"/>
</dbReference>
<evidence type="ECO:0000313" key="3">
    <source>
        <dbReference type="Proteomes" id="UP000029444"/>
    </source>
</evidence>
<dbReference type="PATRIC" id="fig|1177154.3.peg.175"/>
<dbReference type="eggNOG" id="COG3650">
    <property type="taxonomic scope" value="Bacteria"/>
</dbReference>
<dbReference type="PANTHER" id="PTHR38013:SF1">
    <property type="entry name" value="GLYCOPROTEIN_POLYSACCHARIDE METABOLISM"/>
    <property type="match status" value="1"/>
</dbReference>
<feature type="chain" id="PRO_5001910381" description="Lipoprotein" evidence="1">
    <location>
        <begin position="27"/>
        <end position="272"/>
    </location>
</feature>
<proteinExistence type="predicted"/>
<gene>
    <name evidence="2" type="ORF">Y5S_00173</name>
</gene>
<dbReference type="STRING" id="1177154.Y5S_00173"/>
<keyword evidence="1" id="KW-0732">Signal</keyword>
<name>A0A095SPA7_9GAMM</name>
<dbReference type="RefSeq" id="WP_052041274.1">
    <property type="nucleotide sequence ID" value="NZ_ARXV01000001.1"/>
</dbReference>
<dbReference type="EMBL" id="ARXV01000001">
    <property type="protein sequence ID" value="KGD66506.1"/>
    <property type="molecule type" value="Genomic_DNA"/>
</dbReference>
<feature type="signal peptide" evidence="1">
    <location>
        <begin position="1"/>
        <end position="26"/>
    </location>
</feature>
<dbReference type="PANTHER" id="PTHR38013">
    <property type="entry name" value="GLYCOPROTEIN/POLYSACCHARIDE METABOLISM"/>
    <property type="match status" value="1"/>
</dbReference>
<dbReference type="OrthoDB" id="5348860at2"/>
<organism evidence="2 3">
    <name type="scientific">Alcanivorax nanhaiticus</name>
    <dbReference type="NCBI Taxonomy" id="1177154"/>
    <lineage>
        <taxon>Bacteria</taxon>
        <taxon>Pseudomonadati</taxon>
        <taxon>Pseudomonadota</taxon>
        <taxon>Gammaproteobacteria</taxon>
        <taxon>Oceanospirillales</taxon>
        <taxon>Alcanivoracaceae</taxon>
        <taxon>Alcanivorax</taxon>
    </lineage>
</organism>
<sequence>MNDFPVSFLLKRCLLLITLVPALLLSGCGDSSHTGSDGNTAQEDAQRVISGKVMYRERIALPENVTVTVTLADVSRADAPMKVLAQEHIDNPGQVPVSFSLRYQTAAVTQTHPHAYAVRAEIRSADGELLWTTTERHSVDLASDVAPAEMTLMLQRVSAQEGASLSPAMQQARDEGASFWAMGNEPGWHVAIYPDDKIVYVGDYGNTQVTLPYADPEMEGTEAHYLTGDEAHQLALSISERPCQDSMSGSRHDYDVIVTLNEHEYRGCGNNL</sequence>
<dbReference type="Pfam" id="PF09619">
    <property type="entry name" value="YscW"/>
    <property type="match status" value="1"/>
</dbReference>
<dbReference type="InterPro" id="IPR039366">
    <property type="entry name" value="Pilotin"/>
</dbReference>
<keyword evidence="3" id="KW-1185">Reference proteome</keyword>
<evidence type="ECO:0000313" key="2">
    <source>
        <dbReference type="EMBL" id="KGD66506.1"/>
    </source>
</evidence>
<evidence type="ECO:0000256" key="1">
    <source>
        <dbReference type="SAM" id="SignalP"/>
    </source>
</evidence>
<dbReference type="AlphaFoldDB" id="A0A095SPA7"/>
<dbReference type="InterPro" id="IPR053196">
    <property type="entry name" value="Lipoprotein_YbaY-like"/>
</dbReference>
<accession>A0A095SPA7</accession>
<protein>
    <recommendedName>
        <fullName evidence="4">Lipoprotein</fullName>
    </recommendedName>
</protein>
<evidence type="ECO:0008006" key="4">
    <source>
        <dbReference type="Google" id="ProtNLM"/>
    </source>
</evidence>